<accession>A0A024V9M9</accession>
<dbReference type="Proteomes" id="UP000030690">
    <property type="component" value="Unassembled WGS sequence"/>
</dbReference>
<dbReference type="AlphaFoldDB" id="A0A024V9M9"/>
<protein>
    <submittedName>
        <fullName evidence="1">Uncharacterized protein</fullName>
    </submittedName>
</protein>
<name>A0A024V9M9_PLAFA</name>
<organism evidence="1 2">
    <name type="scientific">Plasmodium falciparum Vietnam Oak-Knoll</name>
    <name type="common">FVO</name>
    <dbReference type="NCBI Taxonomy" id="1036723"/>
    <lineage>
        <taxon>Eukaryota</taxon>
        <taxon>Sar</taxon>
        <taxon>Alveolata</taxon>
        <taxon>Apicomplexa</taxon>
        <taxon>Aconoidasida</taxon>
        <taxon>Haemosporida</taxon>
        <taxon>Plasmodiidae</taxon>
        <taxon>Plasmodium</taxon>
        <taxon>Plasmodium (Laverania)</taxon>
    </lineage>
</organism>
<sequence length="65" mass="8082">MNKLDWSKIISSKEGIEYIEIIKGEILKKSRINILTYIYFIEKWSNSERLILYCRKYYYNFIYNK</sequence>
<reference evidence="1 2" key="1">
    <citation type="submission" date="2013-02" db="EMBL/GenBank/DDBJ databases">
        <title>The Genome Annotation of Plasmodium falciparum Vietnam Oak-Knoll (FVO).</title>
        <authorList>
            <consortium name="The Broad Institute Genome Sequencing Platform"/>
            <consortium name="The Broad Institute Genome Sequencing Center for Infectious Disease"/>
            <person name="Neafsey D."/>
            <person name="Hoffman S."/>
            <person name="Volkman S."/>
            <person name="Rosenthal P."/>
            <person name="Walker B."/>
            <person name="Young S.K."/>
            <person name="Zeng Q."/>
            <person name="Gargeya S."/>
            <person name="Fitzgerald M."/>
            <person name="Haas B."/>
            <person name="Abouelleil A."/>
            <person name="Allen A.W."/>
            <person name="Alvarado L."/>
            <person name="Arachchi H.M."/>
            <person name="Berlin A.M."/>
            <person name="Chapman S.B."/>
            <person name="Gainer-Dewar J."/>
            <person name="Goldberg J."/>
            <person name="Griggs A."/>
            <person name="Gujja S."/>
            <person name="Hansen M."/>
            <person name="Howarth C."/>
            <person name="Imamovic A."/>
            <person name="Ireland A."/>
            <person name="Larimer J."/>
            <person name="McCowan C."/>
            <person name="Murphy C."/>
            <person name="Pearson M."/>
            <person name="Poon T.W."/>
            <person name="Priest M."/>
            <person name="Roberts A."/>
            <person name="Saif S."/>
            <person name="Shea T."/>
            <person name="Sisk P."/>
            <person name="Sykes S."/>
            <person name="Wortman J."/>
            <person name="Nusbaum C."/>
            <person name="Birren B."/>
        </authorList>
    </citation>
    <scope>NUCLEOTIDE SEQUENCE [LARGE SCALE GENOMIC DNA]</scope>
    <source>
        <strain evidence="2">Vietnam Oak-Knoll (FVO)</strain>
    </source>
</reference>
<evidence type="ECO:0000313" key="2">
    <source>
        <dbReference type="Proteomes" id="UP000030690"/>
    </source>
</evidence>
<reference evidence="1 2" key="2">
    <citation type="submission" date="2013-02" db="EMBL/GenBank/DDBJ databases">
        <title>The Genome Sequence of Plasmodium falciparum Vietnam Oak-Knoll (FVO).</title>
        <authorList>
            <consortium name="The Broad Institute Genome Sequencing Platform"/>
            <consortium name="The Broad Institute Genome Sequencing Center for Infectious Disease"/>
            <person name="Neafsey D."/>
            <person name="Cheeseman I."/>
            <person name="Volkman S."/>
            <person name="Adams J."/>
            <person name="Walker B."/>
            <person name="Young S.K."/>
            <person name="Zeng Q."/>
            <person name="Gargeya S."/>
            <person name="Fitzgerald M."/>
            <person name="Haas B."/>
            <person name="Abouelleil A."/>
            <person name="Alvarado L."/>
            <person name="Arachchi H.M."/>
            <person name="Berlin A.M."/>
            <person name="Chapman S.B."/>
            <person name="Dewar J."/>
            <person name="Goldberg J."/>
            <person name="Griggs A."/>
            <person name="Gujja S."/>
            <person name="Hansen M."/>
            <person name="Howarth C."/>
            <person name="Imamovic A."/>
            <person name="Larimer J."/>
            <person name="McCowan C."/>
            <person name="Murphy C."/>
            <person name="Neiman D."/>
            <person name="Pearson M."/>
            <person name="Priest M."/>
            <person name="Roberts A."/>
            <person name="Saif S."/>
            <person name="Shea T."/>
            <person name="Sisk P."/>
            <person name="Sykes S."/>
            <person name="Wortman J."/>
            <person name="Nusbaum C."/>
            <person name="Birren B."/>
        </authorList>
    </citation>
    <scope>NUCLEOTIDE SEQUENCE [LARGE SCALE GENOMIC DNA]</scope>
    <source>
        <strain evidence="2">Vietnam Oak-Knoll (FVO)</strain>
    </source>
</reference>
<proteinExistence type="predicted"/>
<evidence type="ECO:0000313" key="1">
    <source>
        <dbReference type="EMBL" id="ETW19169.1"/>
    </source>
</evidence>
<gene>
    <name evidence="1" type="ORF">PFFVO_01930</name>
</gene>
<dbReference type="EMBL" id="KI925072">
    <property type="protein sequence ID" value="ETW19169.1"/>
    <property type="molecule type" value="Genomic_DNA"/>
</dbReference>